<evidence type="ECO:0000256" key="1">
    <source>
        <dbReference type="SAM" id="MobiDB-lite"/>
    </source>
</evidence>
<reference evidence="2" key="2">
    <citation type="submission" date="2023-02" db="EMBL/GenBank/DDBJ databases">
        <authorList>
            <person name="Swenson N.G."/>
            <person name="Wegrzyn J.L."/>
            <person name="Mcevoy S.L."/>
        </authorList>
    </citation>
    <scope>NUCLEOTIDE SEQUENCE</scope>
    <source>
        <strain evidence="2">91603</strain>
        <tissue evidence="2">Leaf</tissue>
    </source>
</reference>
<dbReference type="PANTHER" id="PTHR35110:SF3">
    <property type="entry name" value="OS08G0360000 PROTEIN"/>
    <property type="match status" value="1"/>
</dbReference>
<protein>
    <submittedName>
        <fullName evidence="2">Uncharacterized protein</fullName>
    </submittedName>
</protein>
<keyword evidence="3" id="KW-1185">Reference proteome</keyword>
<proteinExistence type="predicted"/>
<feature type="region of interest" description="Disordered" evidence="1">
    <location>
        <begin position="1"/>
        <end position="28"/>
    </location>
</feature>
<feature type="compositionally biased region" description="Acidic residues" evidence="1">
    <location>
        <begin position="12"/>
        <end position="24"/>
    </location>
</feature>
<accession>A0AAD5IG82</accession>
<evidence type="ECO:0000313" key="2">
    <source>
        <dbReference type="EMBL" id="KAI9160364.1"/>
    </source>
</evidence>
<organism evidence="2 3">
    <name type="scientific">Acer negundo</name>
    <name type="common">Box elder</name>
    <dbReference type="NCBI Taxonomy" id="4023"/>
    <lineage>
        <taxon>Eukaryota</taxon>
        <taxon>Viridiplantae</taxon>
        <taxon>Streptophyta</taxon>
        <taxon>Embryophyta</taxon>
        <taxon>Tracheophyta</taxon>
        <taxon>Spermatophyta</taxon>
        <taxon>Magnoliopsida</taxon>
        <taxon>eudicotyledons</taxon>
        <taxon>Gunneridae</taxon>
        <taxon>Pentapetalae</taxon>
        <taxon>rosids</taxon>
        <taxon>malvids</taxon>
        <taxon>Sapindales</taxon>
        <taxon>Sapindaceae</taxon>
        <taxon>Hippocastanoideae</taxon>
        <taxon>Acereae</taxon>
        <taxon>Acer</taxon>
    </lineage>
</organism>
<sequence length="97" mass="10916">MFSFLRGRAVDLGEEENDEEELEDEEKKRKVKAAAAERAMQVTSTRAMKFIVEEVGLRGLMGKSHMKVVLRWMRERQKLRLMNDGDLGCGNGGGAGE</sequence>
<dbReference type="Proteomes" id="UP001064489">
    <property type="component" value="Chromosome 2"/>
</dbReference>
<comment type="caution">
    <text evidence="2">The sequence shown here is derived from an EMBL/GenBank/DDBJ whole genome shotgun (WGS) entry which is preliminary data.</text>
</comment>
<evidence type="ECO:0000313" key="3">
    <source>
        <dbReference type="Proteomes" id="UP001064489"/>
    </source>
</evidence>
<gene>
    <name evidence="2" type="ORF">LWI28_007475</name>
</gene>
<reference evidence="2" key="1">
    <citation type="journal article" date="2022" name="Plant J.">
        <title>Strategies of tolerance reflected in two North American maple genomes.</title>
        <authorList>
            <person name="McEvoy S.L."/>
            <person name="Sezen U.U."/>
            <person name="Trouern-Trend A."/>
            <person name="McMahon S.M."/>
            <person name="Schaberg P.G."/>
            <person name="Yang J."/>
            <person name="Wegrzyn J.L."/>
            <person name="Swenson N.G."/>
        </authorList>
    </citation>
    <scope>NUCLEOTIDE SEQUENCE</scope>
    <source>
        <strain evidence="2">91603</strain>
    </source>
</reference>
<dbReference type="AlphaFoldDB" id="A0AAD5IG82"/>
<dbReference type="PANTHER" id="PTHR35110">
    <property type="entry name" value="EXPRESSED PROTEIN"/>
    <property type="match status" value="1"/>
</dbReference>
<name>A0AAD5IG82_ACENE</name>
<dbReference type="EMBL" id="JAJSOW010000106">
    <property type="protein sequence ID" value="KAI9160364.1"/>
    <property type="molecule type" value="Genomic_DNA"/>
</dbReference>